<dbReference type="GO" id="GO:0016757">
    <property type="term" value="F:glycosyltransferase activity"/>
    <property type="evidence" value="ECO:0007669"/>
    <property type="project" value="UniProtKB-KW"/>
</dbReference>
<feature type="domain" description="L,D-TPase catalytic" evidence="10">
    <location>
        <begin position="98"/>
        <end position="234"/>
    </location>
</feature>
<dbReference type="GO" id="GO:0005576">
    <property type="term" value="C:extracellular region"/>
    <property type="evidence" value="ECO:0007669"/>
    <property type="project" value="TreeGrafter"/>
</dbReference>
<dbReference type="CDD" id="cd16913">
    <property type="entry name" value="YkuD_like"/>
    <property type="match status" value="1"/>
</dbReference>
<dbReference type="InterPro" id="IPR007730">
    <property type="entry name" value="SPOR-like_dom"/>
</dbReference>
<evidence type="ECO:0000256" key="9">
    <source>
        <dbReference type="PROSITE-ProRule" id="PRU01373"/>
    </source>
</evidence>
<organism evidence="11 12">
    <name type="scientific">Methylotuvimicrobium buryatense</name>
    <name type="common">Methylomicrobium buryatense</name>
    <dbReference type="NCBI Taxonomy" id="95641"/>
    <lineage>
        <taxon>Bacteria</taxon>
        <taxon>Pseudomonadati</taxon>
        <taxon>Pseudomonadota</taxon>
        <taxon>Gammaproteobacteria</taxon>
        <taxon>Methylococcales</taxon>
        <taxon>Methylococcaceae</taxon>
        <taxon>Methylotuvimicrobium</taxon>
    </lineage>
</organism>
<dbReference type="Gene3D" id="2.40.440.10">
    <property type="entry name" value="L,D-transpeptidase catalytic domain-like"/>
    <property type="match status" value="1"/>
</dbReference>
<dbReference type="Proteomes" id="UP000305881">
    <property type="component" value="Chromosome"/>
</dbReference>
<dbReference type="PANTHER" id="PTHR30582:SF24">
    <property type="entry name" value="L,D-TRANSPEPTIDASE ERFK_SRFK-RELATED"/>
    <property type="match status" value="1"/>
</dbReference>
<keyword evidence="7 9" id="KW-0573">Peptidoglycan synthesis</keyword>
<dbReference type="GO" id="GO:0018104">
    <property type="term" value="P:peptidoglycan-protein cross-linking"/>
    <property type="evidence" value="ECO:0007669"/>
    <property type="project" value="TreeGrafter"/>
</dbReference>
<evidence type="ECO:0000256" key="6">
    <source>
        <dbReference type="ARBA" id="ARBA00022960"/>
    </source>
</evidence>
<dbReference type="AlphaFoldDB" id="A0A4P9UTC5"/>
<evidence type="ECO:0000256" key="3">
    <source>
        <dbReference type="ARBA" id="ARBA00022676"/>
    </source>
</evidence>
<evidence type="ECO:0000256" key="7">
    <source>
        <dbReference type="ARBA" id="ARBA00022984"/>
    </source>
</evidence>
<evidence type="ECO:0000256" key="5">
    <source>
        <dbReference type="ARBA" id="ARBA00022801"/>
    </source>
</evidence>
<comment type="similarity">
    <text evidence="2">Belongs to the YkuD family.</text>
</comment>
<keyword evidence="8 9" id="KW-0961">Cell wall biogenesis/degradation</keyword>
<keyword evidence="6 9" id="KW-0133">Cell shape</keyword>
<evidence type="ECO:0000313" key="11">
    <source>
        <dbReference type="EMBL" id="QCW84804.1"/>
    </source>
</evidence>
<comment type="pathway">
    <text evidence="1 9">Cell wall biogenesis; peptidoglycan biosynthesis.</text>
</comment>
<evidence type="ECO:0000259" key="10">
    <source>
        <dbReference type="PROSITE" id="PS52029"/>
    </source>
</evidence>
<keyword evidence="3" id="KW-0328">Glycosyltransferase</keyword>
<dbReference type="GO" id="GO:0042834">
    <property type="term" value="F:peptidoglycan binding"/>
    <property type="evidence" value="ECO:0007669"/>
    <property type="project" value="InterPro"/>
</dbReference>
<proteinExistence type="inferred from homology"/>
<dbReference type="InterPro" id="IPR038063">
    <property type="entry name" value="Transpep_catalytic_dom"/>
</dbReference>
<dbReference type="GO" id="GO:0071972">
    <property type="term" value="F:peptidoglycan L,D-transpeptidase activity"/>
    <property type="evidence" value="ECO:0007669"/>
    <property type="project" value="TreeGrafter"/>
</dbReference>
<dbReference type="GO" id="GO:0071555">
    <property type="term" value="P:cell wall organization"/>
    <property type="evidence" value="ECO:0007669"/>
    <property type="project" value="UniProtKB-UniRule"/>
</dbReference>
<dbReference type="UniPathway" id="UPA00219"/>
<dbReference type="Pfam" id="PF05036">
    <property type="entry name" value="SPOR"/>
    <property type="match status" value="1"/>
</dbReference>
<keyword evidence="5" id="KW-0378">Hydrolase</keyword>
<keyword evidence="12" id="KW-1185">Reference proteome</keyword>
<reference evidence="12" key="1">
    <citation type="journal article" date="2019" name="J. Bacteriol.">
        <title>A Mutagenic Screen Identifies a TonB-Dependent Receptor Required for the Lanthanide Metal Switch in the Type I Methanotroph 'Methylotuvimicrobium buryatense' 5GB1C.</title>
        <authorList>
            <person name="Groom J.D."/>
            <person name="Ford S.M."/>
            <person name="Pesesky M.W."/>
            <person name="Lidstrom M.E."/>
        </authorList>
    </citation>
    <scope>NUCLEOTIDE SEQUENCE [LARGE SCALE GENOMIC DNA]</scope>
    <source>
        <strain evidence="12">5GB1C</strain>
    </source>
</reference>
<dbReference type="GO" id="GO:0008360">
    <property type="term" value="P:regulation of cell shape"/>
    <property type="evidence" value="ECO:0007669"/>
    <property type="project" value="UniProtKB-UniRule"/>
</dbReference>
<dbReference type="InterPro" id="IPR005490">
    <property type="entry name" value="LD_TPept_cat_dom"/>
</dbReference>
<sequence length="426" mass="47405">MSFCLLCSCQLSRGPQLESSLEFSPIREFPLFDGQEIIGVAAQIETDEQDSLLVIGRHFGLGYDEITRANSNLDPWLPEPGSTVRLPLRFIIPEAPRKGIVLNLAAKRLFLYDKKNAYKVFTYPVGIGREGWETPEGLTRITVKTANPSWTVPESIRREHAEKGDPLPSVVPAGPNNPLGDYALRLGFPGYLIHGTNKPYGVGMEVSHGCVRLYPEDIAKLFRHVTVGSQVRIVNQPFLTAWDGEILFLQAYPPTHKDPKQVNRLVQDLMARLQKIEQKSGRSIDWDKVHAAIERSDGVLTPILNGDIDDFYLTISRPSIKFKRPIPKTIDADAWKLRVAKLSTEKEARQFAAMLNHQGPPIPAHSFATNVIAGPFSSSQDAVSAKKRLLSEFSITAQVMAPGKIVETPQTPPESTIFTNLLTFFD</sequence>
<protein>
    <recommendedName>
        <fullName evidence="10">L,D-TPase catalytic domain-containing protein</fullName>
    </recommendedName>
</protein>
<evidence type="ECO:0000256" key="8">
    <source>
        <dbReference type="ARBA" id="ARBA00023316"/>
    </source>
</evidence>
<accession>A0A4P9UTC5</accession>
<feature type="active site" description="Nucleophile" evidence="9">
    <location>
        <position position="210"/>
    </location>
</feature>
<dbReference type="EMBL" id="CP035467">
    <property type="protein sequence ID" value="QCW84804.1"/>
    <property type="molecule type" value="Genomic_DNA"/>
</dbReference>
<name>A0A4P9UTC5_METBY</name>
<dbReference type="PROSITE" id="PS52029">
    <property type="entry name" value="LD_TPASE"/>
    <property type="match status" value="1"/>
</dbReference>
<dbReference type="SUPFAM" id="SSF141523">
    <property type="entry name" value="L,D-transpeptidase catalytic domain-like"/>
    <property type="match status" value="1"/>
</dbReference>
<evidence type="ECO:0000256" key="4">
    <source>
        <dbReference type="ARBA" id="ARBA00022679"/>
    </source>
</evidence>
<gene>
    <name evidence="11" type="ORF">EQU24_11290</name>
</gene>
<dbReference type="Pfam" id="PF03734">
    <property type="entry name" value="YkuD"/>
    <property type="match status" value="1"/>
</dbReference>
<evidence type="ECO:0000256" key="2">
    <source>
        <dbReference type="ARBA" id="ARBA00005992"/>
    </source>
</evidence>
<feature type="active site" description="Proton donor/acceptor" evidence="9">
    <location>
        <position position="194"/>
    </location>
</feature>
<evidence type="ECO:0000256" key="1">
    <source>
        <dbReference type="ARBA" id="ARBA00004752"/>
    </source>
</evidence>
<dbReference type="KEGG" id="mbur:EQU24_11290"/>
<dbReference type="PANTHER" id="PTHR30582">
    <property type="entry name" value="L,D-TRANSPEPTIDASE"/>
    <property type="match status" value="1"/>
</dbReference>
<dbReference type="InterPro" id="IPR050979">
    <property type="entry name" value="LD-transpeptidase"/>
</dbReference>
<keyword evidence="4" id="KW-0808">Transferase</keyword>
<dbReference type="OrthoDB" id="9787225at2"/>
<evidence type="ECO:0000313" key="12">
    <source>
        <dbReference type="Proteomes" id="UP000305881"/>
    </source>
</evidence>